<name>A0A9P9WI18_9PEZI</name>
<evidence type="ECO:0000313" key="4">
    <source>
        <dbReference type="Proteomes" id="UP000829685"/>
    </source>
</evidence>
<feature type="region of interest" description="Disordered" evidence="1">
    <location>
        <begin position="153"/>
        <end position="235"/>
    </location>
</feature>
<dbReference type="Proteomes" id="UP000829685">
    <property type="component" value="Unassembled WGS sequence"/>
</dbReference>
<dbReference type="EMBL" id="JAFIMR010000023">
    <property type="protein sequence ID" value="KAI1864741.1"/>
    <property type="molecule type" value="Genomic_DNA"/>
</dbReference>
<evidence type="ECO:0000256" key="2">
    <source>
        <dbReference type="SAM" id="Phobius"/>
    </source>
</evidence>
<comment type="caution">
    <text evidence="3">The sequence shown here is derived from an EMBL/GenBank/DDBJ whole genome shotgun (WGS) entry which is preliminary data.</text>
</comment>
<feature type="compositionally biased region" description="Low complexity" evidence="1">
    <location>
        <begin position="209"/>
        <end position="218"/>
    </location>
</feature>
<feature type="compositionally biased region" description="Basic and acidic residues" evidence="1">
    <location>
        <begin position="9"/>
        <end position="21"/>
    </location>
</feature>
<feature type="compositionally biased region" description="Pro residues" evidence="1">
    <location>
        <begin position="114"/>
        <end position="124"/>
    </location>
</feature>
<feature type="region of interest" description="Disordered" evidence="1">
    <location>
        <begin position="306"/>
        <end position="325"/>
    </location>
</feature>
<gene>
    <name evidence="3" type="ORF">JX265_008465</name>
</gene>
<keyword evidence="2" id="KW-0812">Transmembrane</keyword>
<keyword evidence="2" id="KW-0472">Membrane</keyword>
<feature type="compositionally biased region" description="Pro residues" evidence="1">
    <location>
        <begin position="159"/>
        <end position="168"/>
    </location>
</feature>
<keyword evidence="2" id="KW-1133">Transmembrane helix</keyword>
<feature type="compositionally biased region" description="Basic residues" evidence="1">
    <location>
        <begin position="306"/>
        <end position="317"/>
    </location>
</feature>
<feature type="region of interest" description="Disordered" evidence="1">
    <location>
        <begin position="257"/>
        <end position="281"/>
    </location>
</feature>
<evidence type="ECO:0000256" key="1">
    <source>
        <dbReference type="SAM" id="MobiDB-lite"/>
    </source>
</evidence>
<accession>A0A9P9WI18</accession>
<dbReference type="AlphaFoldDB" id="A0A9P9WI18"/>
<evidence type="ECO:0000313" key="3">
    <source>
        <dbReference type="EMBL" id="KAI1864741.1"/>
    </source>
</evidence>
<feature type="region of interest" description="Disordered" evidence="1">
    <location>
        <begin position="104"/>
        <end position="130"/>
    </location>
</feature>
<feature type="transmembrane region" description="Helical" evidence="2">
    <location>
        <begin position="330"/>
        <end position="354"/>
    </location>
</feature>
<reference evidence="3" key="1">
    <citation type="submission" date="2021-03" db="EMBL/GenBank/DDBJ databases">
        <title>Revisited historic fungal species revealed as producer of novel bioactive compounds through whole genome sequencing and comparative genomics.</title>
        <authorList>
            <person name="Vignolle G.A."/>
            <person name="Hochenegger N."/>
            <person name="Mach R.L."/>
            <person name="Mach-Aigner A.R."/>
            <person name="Javad Rahimi M."/>
            <person name="Salim K.A."/>
            <person name="Chan C.M."/>
            <person name="Lim L.B.L."/>
            <person name="Cai F."/>
            <person name="Druzhinina I.S."/>
            <person name="U'Ren J.M."/>
            <person name="Derntl C."/>
        </authorList>
    </citation>
    <scope>NUCLEOTIDE SEQUENCE</scope>
    <source>
        <strain evidence="3">TUCIM 5799</strain>
    </source>
</reference>
<organism evidence="3 4">
    <name type="scientific">Neoarthrinium moseri</name>
    <dbReference type="NCBI Taxonomy" id="1658444"/>
    <lineage>
        <taxon>Eukaryota</taxon>
        <taxon>Fungi</taxon>
        <taxon>Dikarya</taxon>
        <taxon>Ascomycota</taxon>
        <taxon>Pezizomycotina</taxon>
        <taxon>Sordariomycetes</taxon>
        <taxon>Xylariomycetidae</taxon>
        <taxon>Amphisphaeriales</taxon>
        <taxon>Apiosporaceae</taxon>
        <taxon>Neoarthrinium</taxon>
    </lineage>
</organism>
<protein>
    <submittedName>
        <fullName evidence="3">Uncharacterized protein</fullName>
    </submittedName>
</protein>
<sequence length="359" mass="38354">MAQHSSNPFDDKTYNVSRHESGVLPEVITTSAPSEPDCYFTAKAVPMRTSTLGTGGAGAVGSPFSPNSPYNSMISPSQFPPPPGHNHPSFVFRDPGTDMFNSNSGRDSTMTLPTPSPSLFPQPPTMTGTATTQLQPIRPLFAASREQQTISVVSNASSLPPPPPPPKENPFLGASEQRERERPRSSKAWPLPAPLRLHRRSQQHEEEPLQLPGSGASPLLPPTSPISPHSPVSNPTLSPLTMQTLAHLSTTALRSPSLTFVEPDGGSGGHRPSSTSPGPLTAEQRERLWEMKRAHDLGEDYRGRRRSNWGATRRKGRGGGPGAKSTARTYLWIGLGLSLLALAGIVGLILALTLGRGES</sequence>
<keyword evidence="4" id="KW-1185">Reference proteome</keyword>
<feature type="region of interest" description="Disordered" evidence="1">
    <location>
        <begin position="1"/>
        <end position="32"/>
    </location>
</feature>
<proteinExistence type="predicted"/>